<dbReference type="EMBL" id="PCMW01000014">
    <property type="protein sequence ID" value="PDS26479.1"/>
    <property type="molecule type" value="Genomic_DNA"/>
</dbReference>
<accession>A0A2H3KYE8</accession>
<name>A0A2H3KYE8_9FLAO</name>
<evidence type="ECO:0000313" key="2">
    <source>
        <dbReference type="Proteomes" id="UP000220828"/>
    </source>
</evidence>
<dbReference type="AlphaFoldDB" id="A0A2H3KYE8"/>
<sequence length="94" mass="10499">MTDLTLNSDYDLKIENGDFVIGDSTEQNVELLFISTPGDWKEHIEAGIAIERVAHGNIDRFLDRTIRVQMEADGFKISELKISPLGISIDGGYE</sequence>
<evidence type="ECO:0008006" key="3">
    <source>
        <dbReference type="Google" id="ProtNLM"/>
    </source>
</evidence>
<proteinExistence type="predicted"/>
<organism evidence="1 2">
    <name type="scientific">Flavobacterium branchiophilum</name>
    <dbReference type="NCBI Taxonomy" id="55197"/>
    <lineage>
        <taxon>Bacteria</taxon>
        <taxon>Pseudomonadati</taxon>
        <taxon>Bacteroidota</taxon>
        <taxon>Flavobacteriia</taxon>
        <taxon>Flavobacteriales</taxon>
        <taxon>Flavobacteriaceae</taxon>
        <taxon>Flavobacterium</taxon>
    </lineage>
</organism>
<protein>
    <recommendedName>
        <fullName evidence="3">Oxidase</fullName>
    </recommendedName>
</protein>
<gene>
    <name evidence="1" type="ORF">B0A77_02365</name>
</gene>
<evidence type="ECO:0000313" key="1">
    <source>
        <dbReference type="EMBL" id="PDS26479.1"/>
    </source>
</evidence>
<comment type="caution">
    <text evidence="1">The sequence shown here is derived from an EMBL/GenBank/DDBJ whole genome shotgun (WGS) entry which is preliminary data.</text>
</comment>
<dbReference type="Proteomes" id="UP000220828">
    <property type="component" value="Unassembled WGS sequence"/>
</dbReference>
<reference evidence="1 2" key="1">
    <citation type="submission" date="2017-09" db="EMBL/GenBank/DDBJ databases">
        <title>Whole genomes of Flavobacteriaceae.</title>
        <authorList>
            <person name="Stine C."/>
            <person name="Li C."/>
            <person name="Tadesse D."/>
        </authorList>
    </citation>
    <scope>NUCLEOTIDE SEQUENCE [LARGE SCALE GENOMIC DNA]</scope>
    <source>
        <strain evidence="1 2">ATCC 35036</strain>
    </source>
</reference>